<dbReference type="PROSITE" id="PS51257">
    <property type="entry name" value="PROKAR_LIPOPROTEIN"/>
    <property type="match status" value="1"/>
</dbReference>
<evidence type="ECO:0000313" key="1">
    <source>
        <dbReference type="EMBL" id="APU70349.1"/>
    </source>
</evidence>
<name>A0A1L7I9T9_9FLAO</name>
<evidence type="ECO:0000313" key="2">
    <source>
        <dbReference type="Proteomes" id="UP000186230"/>
    </source>
</evidence>
<protein>
    <submittedName>
        <fullName evidence="1">Uncharacterized protein</fullName>
    </submittedName>
</protein>
<dbReference type="Pfam" id="PF13648">
    <property type="entry name" value="Lipocalin_4"/>
    <property type="match status" value="1"/>
</dbReference>
<dbReference type="STRING" id="1229726.GRFL_3625"/>
<reference evidence="1 2" key="1">
    <citation type="submission" date="2016-07" db="EMBL/GenBank/DDBJ databases">
        <title>Multi-omics approach to identify versatile polysaccharide utilization systems of a marine flavobacterium Gramella flava.</title>
        <authorList>
            <person name="Tang K."/>
        </authorList>
    </citation>
    <scope>NUCLEOTIDE SEQUENCE [LARGE SCALE GENOMIC DNA]</scope>
    <source>
        <strain evidence="1 2">JLT2011</strain>
    </source>
</reference>
<accession>A0A1L7I9T9</accession>
<dbReference type="InterPro" id="IPR024311">
    <property type="entry name" value="Lipocalin-like"/>
</dbReference>
<dbReference type="AlphaFoldDB" id="A0A1L7I9T9"/>
<organism evidence="1 2">
    <name type="scientific">Christiangramia flava JLT2011</name>
    <dbReference type="NCBI Taxonomy" id="1229726"/>
    <lineage>
        <taxon>Bacteria</taxon>
        <taxon>Pseudomonadati</taxon>
        <taxon>Bacteroidota</taxon>
        <taxon>Flavobacteriia</taxon>
        <taxon>Flavobacteriales</taxon>
        <taxon>Flavobacteriaceae</taxon>
        <taxon>Christiangramia</taxon>
    </lineage>
</organism>
<proteinExistence type="predicted"/>
<keyword evidence="2" id="KW-1185">Reference proteome</keyword>
<sequence>MKNFKNVTFAILVIFVAVSCSKDDKPSVNSSDAVGKWKLQEYYYSGDSQGSYDGMDLSSSYSVTTENSDAYLELLEDNTFKATGSIDFYMSMDYMGQSMDQTMANTAFNGTGNWSIDGNSMKLSNQVASFNNQYVQQAEVQSMTIEELTSSRMVLTFDVTQDMSQMGIDYSVSMKGKQVYTR</sequence>
<dbReference type="EMBL" id="CP016359">
    <property type="protein sequence ID" value="APU70349.1"/>
    <property type="molecule type" value="Genomic_DNA"/>
</dbReference>
<gene>
    <name evidence="1" type="ORF">GRFL_3625</name>
</gene>
<dbReference type="KEGG" id="gfl:GRFL_3625"/>
<dbReference type="Proteomes" id="UP000186230">
    <property type="component" value="Chromosome"/>
</dbReference>
<dbReference type="RefSeq" id="WP_083645878.1">
    <property type="nucleotide sequence ID" value="NZ_AMRU01000022.1"/>
</dbReference>